<evidence type="ECO:0000256" key="1">
    <source>
        <dbReference type="SAM" id="MobiDB-lite"/>
    </source>
</evidence>
<reference evidence="3" key="1">
    <citation type="submission" date="2023-07" db="EMBL/GenBank/DDBJ databases">
        <title>A chromosome-level genome assembly of Lolium multiflorum.</title>
        <authorList>
            <person name="Chen Y."/>
            <person name="Copetti D."/>
            <person name="Kolliker R."/>
            <person name="Studer B."/>
        </authorList>
    </citation>
    <scope>NUCLEOTIDE SEQUENCE</scope>
    <source>
        <strain evidence="3">02402/16</strain>
        <tissue evidence="3">Leaf</tissue>
    </source>
</reference>
<accession>A0AAD8T4P9</accession>
<dbReference type="EMBL" id="JAUUTY010000003">
    <property type="protein sequence ID" value="KAK1669886.1"/>
    <property type="molecule type" value="Genomic_DNA"/>
</dbReference>
<feature type="region of interest" description="Disordered" evidence="1">
    <location>
        <begin position="172"/>
        <end position="196"/>
    </location>
</feature>
<dbReference type="Proteomes" id="UP001231189">
    <property type="component" value="Unassembled WGS sequence"/>
</dbReference>
<comment type="caution">
    <text evidence="3">The sequence shown here is derived from an EMBL/GenBank/DDBJ whole genome shotgun (WGS) entry which is preliminary data.</text>
</comment>
<dbReference type="AlphaFoldDB" id="A0AAD8T4P9"/>
<name>A0AAD8T4P9_LOLMU</name>
<proteinExistence type="predicted"/>
<keyword evidence="2" id="KW-0812">Transmembrane</keyword>
<feature type="region of interest" description="Disordered" evidence="1">
    <location>
        <begin position="119"/>
        <end position="145"/>
    </location>
</feature>
<feature type="transmembrane region" description="Helical" evidence="2">
    <location>
        <begin position="215"/>
        <end position="234"/>
    </location>
</feature>
<keyword evidence="4" id="KW-1185">Reference proteome</keyword>
<keyword evidence="2" id="KW-0472">Membrane</keyword>
<protein>
    <submittedName>
        <fullName evidence="3">Uncharacterized protein</fullName>
    </submittedName>
</protein>
<evidence type="ECO:0000313" key="3">
    <source>
        <dbReference type="EMBL" id="KAK1669886.1"/>
    </source>
</evidence>
<gene>
    <name evidence="3" type="ORF">QYE76_058045</name>
</gene>
<evidence type="ECO:0000313" key="4">
    <source>
        <dbReference type="Proteomes" id="UP001231189"/>
    </source>
</evidence>
<keyword evidence="2" id="KW-1133">Transmembrane helix</keyword>
<feature type="compositionally biased region" description="Basic and acidic residues" evidence="1">
    <location>
        <begin position="183"/>
        <end position="195"/>
    </location>
</feature>
<evidence type="ECO:0000256" key="2">
    <source>
        <dbReference type="SAM" id="Phobius"/>
    </source>
</evidence>
<sequence length="248" mass="26222">MAYVVTIPRHLAPTVGPSASSAGVFIRTGLTITTGERVASGLISRFAPSTARDNVGCFADRPFPAGGNVISFGGHDVYVATVAPPRYPQQVLRCASPPPGAGASSVPASPCVEVMMADEGSRRGSRGPRWATPQAARHGPAAPPVVRGPTAFSPPFLRKSFVRRPKPRGYLAKSYSRSAGRRTPREKSSPAEIRRGNSLPEGEIDAIVTVIELDIISITIIIIFIIITAVSTAAHRHRCSNLGLILIV</sequence>
<organism evidence="3 4">
    <name type="scientific">Lolium multiflorum</name>
    <name type="common">Italian ryegrass</name>
    <name type="synonym">Lolium perenne subsp. multiflorum</name>
    <dbReference type="NCBI Taxonomy" id="4521"/>
    <lineage>
        <taxon>Eukaryota</taxon>
        <taxon>Viridiplantae</taxon>
        <taxon>Streptophyta</taxon>
        <taxon>Embryophyta</taxon>
        <taxon>Tracheophyta</taxon>
        <taxon>Spermatophyta</taxon>
        <taxon>Magnoliopsida</taxon>
        <taxon>Liliopsida</taxon>
        <taxon>Poales</taxon>
        <taxon>Poaceae</taxon>
        <taxon>BOP clade</taxon>
        <taxon>Pooideae</taxon>
        <taxon>Poodae</taxon>
        <taxon>Poeae</taxon>
        <taxon>Poeae Chloroplast Group 2 (Poeae type)</taxon>
        <taxon>Loliodinae</taxon>
        <taxon>Loliinae</taxon>
        <taxon>Lolium</taxon>
    </lineage>
</organism>